<dbReference type="EMBL" id="LCKO01000001">
    <property type="protein sequence ID" value="KKU01157.1"/>
    <property type="molecule type" value="Genomic_DNA"/>
</dbReference>
<reference evidence="1 2" key="1">
    <citation type="journal article" date="2015" name="Nature">
        <title>rRNA introns, odd ribosomes, and small enigmatic genomes across a large radiation of phyla.</title>
        <authorList>
            <person name="Brown C.T."/>
            <person name="Hug L.A."/>
            <person name="Thomas B.C."/>
            <person name="Sharon I."/>
            <person name="Castelle C.J."/>
            <person name="Singh A."/>
            <person name="Wilkins M.J."/>
            <person name="Williams K.H."/>
            <person name="Banfield J.F."/>
        </authorList>
    </citation>
    <scope>NUCLEOTIDE SEQUENCE [LARGE SCALE GENOMIC DNA]</scope>
</reference>
<comment type="caution">
    <text evidence="1">The sequence shown here is derived from an EMBL/GenBank/DDBJ whole genome shotgun (WGS) entry which is preliminary data.</text>
</comment>
<protein>
    <submittedName>
        <fullName evidence="1">Uncharacterized protein</fullName>
    </submittedName>
</protein>
<dbReference type="Proteomes" id="UP000034078">
    <property type="component" value="Unassembled WGS sequence"/>
</dbReference>
<sequence>MKKEQENKKQSWVTVEWDYEWSGTNRAWWDKNYGKENWRLIWQLPNKESLDFDQLFALFVDSYAKYFEDNPVDALFLTNHFSYVYAYDFIYEKKEAFDPHALYDKQGKADQFYHAAINLSLVNTLGLEFKGSHPAGRGETKFWFPSQIPIERQDIIHPAIYPTLEDFYKKAQKLQIKK</sequence>
<evidence type="ECO:0000313" key="2">
    <source>
        <dbReference type="Proteomes" id="UP000034078"/>
    </source>
</evidence>
<evidence type="ECO:0000313" key="1">
    <source>
        <dbReference type="EMBL" id="KKU01157.1"/>
    </source>
</evidence>
<name>A0A837IFQ1_9BACT</name>
<dbReference type="AlphaFoldDB" id="A0A837IFQ1"/>
<proteinExistence type="predicted"/>
<gene>
    <name evidence="1" type="ORF">UX01_C0001G0001</name>
</gene>
<accession>A0A837IFQ1</accession>
<organism evidence="1 2">
    <name type="scientific">Candidatus Collierbacteria bacterium GW2011_GWB2_45_17</name>
    <dbReference type="NCBI Taxonomy" id="1618388"/>
    <lineage>
        <taxon>Bacteria</taxon>
        <taxon>Candidatus Collieribacteriota</taxon>
    </lineage>
</organism>